<dbReference type="InterPro" id="IPR003439">
    <property type="entry name" value="ABC_transporter-like_ATP-bd"/>
</dbReference>
<dbReference type="EMBL" id="CP126446">
    <property type="protein sequence ID" value="WIF99634.1"/>
    <property type="molecule type" value="Genomic_DNA"/>
</dbReference>
<dbReference type="InterPro" id="IPR027417">
    <property type="entry name" value="P-loop_NTPase"/>
</dbReference>
<name>A0ABY8V1K8_9BACI</name>
<keyword evidence="1" id="KW-0547">Nucleotide-binding</keyword>
<organism evidence="4 5">
    <name type="scientific">Pontibacillus chungwhensis</name>
    <dbReference type="NCBI Taxonomy" id="265426"/>
    <lineage>
        <taxon>Bacteria</taxon>
        <taxon>Bacillati</taxon>
        <taxon>Bacillota</taxon>
        <taxon>Bacilli</taxon>
        <taxon>Bacillales</taxon>
        <taxon>Bacillaceae</taxon>
        <taxon>Pontibacillus</taxon>
    </lineage>
</organism>
<keyword evidence="5" id="KW-1185">Reference proteome</keyword>
<dbReference type="Proteomes" id="UP001236652">
    <property type="component" value="Chromosome"/>
</dbReference>
<keyword evidence="2 4" id="KW-0067">ATP-binding</keyword>
<accession>A0ABY8V1K8</accession>
<dbReference type="RefSeq" id="WP_231415958.1">
    <property type="nucleotide sequence ID" value="NZ_CP126446.1"/>
</dbReference>
<proteinExistence type="predicted"/>
<dbReference type="GO" id="GO:0005524">
    <property type="term" value="F:ATP binding"/>
    <property type="evidence" value="ECO:0007669"/>
    <property type="project" value="UniProtKB-KW"/>
</dbReference>
<reference evidence="4 5" key="1">
    <citation type="submission" date="2023-05" db="EMBL/GenBank/DDBJ databases">
        <title>Comparative genomics reveals the evidence of polycyclic aromatic hydrocarbons degradation in moderately halophilic genus Pontibacillus.</title>
        <authorList>
            <person name="Yang H."/>
            <person name="Qian Z."/>
        </authorList>
    </citation>
    <scope>NUCLEOTIDE SEQUENCE [LARGE SCALE GENOMIC DNA]</scope>
    <source>
        <strain evidence="5">HN14</strain>
    </source>
</reference>
<dbReference type="PANTHER" id="PTHR43158:SF5">
    <property type="entry name" value="ABC TRANSPORTER, ATP-BINDING PROTEIN"/>
    <property type="match status" value="1"/>
</dbReference>
<gene>
    <name evidence="4" type="ORF">QNI29_08245</name>
</gene>
<dbReference type="Pfam" id="PF00005">
    <property type="entry name" value="ABC_tran"/>
    <property type="match status" value="1"/>
</dbReference>
<dbReference type="PANTHER" id="PTHR43158">
    <property type="entry name" value="SKFA PEPTIDE EXPORT ATP-BINDING PROTEIN SKFE"/>
    <property type="match status" value="1"/>
</dbReference>
<dbReference type="Gene3D" id="3.40.50.300">
    <property type="entry name" value="P-loop containing nucleotide triphosphate hydrolases"/>
    <property type="match status" value="1"/>
</dbReference>
<dbReference type="SMART" id="SM00382">
    <property type="entry name" value="AAA"/>
    <property type="match status" value="1"/>
</dbReference>
<sequence>MNVDFQNVTKKFGSTTALDGVTVQFEENKIYGLLGKNGAGKTTLMQLLAGHILPTSGDVRIGGDSPFNNRDVLRNLCLINESSNFKRRLKVKDVLKVAAMFYPSWSHETADRLLQTFSLRTNQSTKGLSKGMESALGIIIGLASRAKVTIFDEPYIGLDASARYMFYDVLLEEYEEYPRTIILSTHLIDEVSQLFEEVIVLKDGRVLLQQPAENMVQKSIKVSGKSSVVDEFAKGKQVIEEKSMMGMKTAILYGEYISLDEAKSLGLEAERSTIQDVMVHLTNMEGGKAYA</sequence>
<dbReference type="CDD" id="cd03230">
    <property type="entry name" value="ABC_DR_subfamily_A"/>
    <property type="match status" value="1"/>
</dbReference>
<dbReference type="PROSITE" id="PS50893">
    <property type="entry name" value="ABC_TRANSPORTER_2"/>
    <property type="match status" value="1"/>
</dbReference>
<dbReference type="InterPro" id="IPR003593">
    <property type="entry name" value="AAA+_ATPase"/>
</dbReference>
<evidence type="ECO:0000259" key="3">
    <source>
        <dbReference type="PROSITE" id="PS50893"/>
    </source>
</evidence>
<evidence type="ECO:0000256" key="2">
    <source>
        <dbReference type="ARBA" id="ARBA00022840"/>
    </source>
</evidence>
<feature type="domain" description="ABC transporter" evidence="3">
    <location>
        <begin position="3"/>
        <end position="228"/>
    </location>
</feature>
<evidence type="ECO:0000313" key="5">
    <source>
        <dbReference type="Proteomes" id="UP001236652"/>
    </source>
</evidence>
<evidence type="ECO:0000313" key="4">
    <source>
        <dbReference type="EMBL" id="WIF99634.1"/>
    </source>
</evidence>
<evidence type="ECO:0000256" key="1">
    <source>
        <dbReference type="ARBA" id="ARBA00022741"/>
    </source>
</evidence>
<dbReference type="SUPFAM" id="SSF52540">
    <property type="entry name" value="P-loop containing nucleoside triphosphate hydrolases"/>
    <property type="match status" value="1"/>
</dbReference>
<protein>
    <submittedName>
        <fullName evidence="4">ABC transporter ATP-binding protein</fullName>
    </submittedName>
</protein>